<gene>
    <name evidence="1" type="ORF">8014-B2_0094</name>
</gene>
<reference evidence="1 2" key="1">
    <citation type="journal article" date="2012" name="Appl. Environ. Microbiol.">
        <title>Characterization of Two Virulent Phages of Lactobacillus plantarum.</title>
        <authorList>
            <person name="Briggiler Marco M."/>
            <person name="Garneau J.E."/>
            <person name="Tremblay D."/>
            <person name="Quiberoni A."/>
            <person name="Moineau S."/>
        </authorList>
    </citation>
    <scope>NUCLEOTIDE SEQUENCE [LARGE SCALE GENOMIC DNA]</scope>
</reference>
<proteinExistence type="predicted"/>
<evidence type="ECO:0000313" key="1">
    <source>
        <dbReference type="EMBL" id="AFU63161.1"/>
    </source>
</evidence>
<keyword evidence="2" id="KW-1185">Reference proteome</keyword>
<name>K4HZV0_9CAUD</name>
<sequence>MSGLARRNKKVYSYCEPKEFFDFYNRTSVGSMLVKLDGEYYYLTDNGFRKIKDDDVIVFNKNKDYWSKEDNSIISKSKFDSEYETVKIININGFLMEFNLYMSFDSMMKVFKKMLKELDNTYYHENADLKNQLQWIIHNKDVFLYVLS</sequence>
<protein>
    <submittedName>
        <fullName evidence="1">Uncharacterized protein</fullName>
    </submittedName>
</protein>
<dbReference type="EMBL" id="JX486088">
    <property type="protein sequence ID" value="AFU63161.1"/>
    <property type="molecule type" value="Genomic_DNA"/>
</dbReference>
<organism evidence="1 2">
    <name type="scientific">Lactobacillus phage ATCC 8014-B2</name>
    <dbReference type="NCBI Taxonomy" id="1225795"/>
    <lineage>
        <taxon>Viruses</taxon>
        <taxon>Duplodnaviria</taxon>
        <taxon>Heunggongvirae</taxon>
        <taxon>Uroviricota</taxon>
        <taxon>Caudoviricetes</taxon>
        <taxon>Tybeckvirinae</taxon>
        <taxon>Douglaswolinvirus</taxon>
        <taxon>Douglaswolinvirus B2</taxon>
    </lineage>
</organism>
<dbReference type="Proteomes" id="UP000008061">
    <property type="component" value="Segment"/>
</dbReference>
<accession>K4HZV0</accession>
<evidence type="ECO:0000313" key="2">
    <source>
        <dbReference type="Proteomes" id="UP000008061"/>
    </source>
</evidence>